<sequence>MCAKGLSRQTVLGPRCHSRPPPANGRSQIEALAEIAEIKAQNFAAELEARNRKKDIQRRLAEGPHNPWLPTPHGPMREVILMANKEWFDAELAAVFGEGVEVTHSDTDGCAFLFSVGAVVAARFAVACHGKVCR</sequence>
<evidence type="ECO:0000313" key="2">
    <source>
        <dbReference type="EMBL" id="SLN10196.1"/>
    </source>
</evidence>
<evidence type="ECO:0000256" key="1">
    <source>
        <dbReference type="SAM" id="MobiDB-lite"/>
    </source>
</evidence>
<reference evidence="2 3" key="1">
    <citation type="submission" date="2017-03" db="EMBL/GenBank/DDBJ databases">
        <authorList>
            <person name="Afonso C.L."/>
            <person name="Miller P.J."/>
            <person name="Scott M.A."/>
            <person name="Spackman E."/>
            <person name="Goraichik I."/>
            <person name="Dimitrov K.M."/>
            <person name="Suarez D.L."/>
            <person name="Swayne D.E."/>
        </authorList>
    </citation>
    <scope>NUCLEOTIDE SEQUENCE [LARGE SCALE GENOMIC DNA]</scope>
    <source>
        <strain evidence="2 3">CECT 7971</strain>
    </source>
</reference>
<dbReference type="AlphaFoldDB" id="A0A1Y5R684"/>
<evidence type="ECO:0000313" key="3">
    <source>
        <dbReference type="Proteomes" id="UP000193307"/>
    </source>
</evidence>
<protein>
    <submittedName>
        <fullName evidence="2">Uncharacterized protein</fullName>
    </submittedName>
</protein>
<name>A0A1Y5R684_9RHOB</name>
<keyword evidence="3" id="KW-1185">Reference proteome</keyword>
<dbReference type="Proteomes" id="UP000193307">
    <property type="component" value="Unassembled WGS sequence"/>
</dbReference>
<organism evidence="2 3">
    <name type="scientific">Pacificibacter marinus</name>
    <dbReference type="NCBI Taxonomy" id="658057"/>
    <lineage>
        <taxon>Bacteria</taxon>
        <taxon>Pseudomonadati</taxon>
        <taxon>Pseudomonadota</taxon>
        <taxon>Alphaproteobacteria</taxon>
        <taxon>Rhodobacterales</taxon>
        <taxon>Roseobacteraceae</taxon>
        <taxon>Pacificibacter</taxon>
    </lineage>
</organism>
<feature type="region of interest" description="Disordered" evidence="1">
    <location>
        <begin position="1"/>
        <end position="26"/>
    </location>
</feature>
<gene>
    <name evidence="2" type="ORF">PAM7971_00001</name>
</gene>
<proteinExistence type="predicted"/>
<accession>A0A1Y5R684</accession>
<dbReference type="EMBL" id="FWFW01000001">
    <property type="protein sequence ID" value="SLN10196.1"/>
    <property type="molecule type" value="Genomic_DNA"/>
</dbReference>